<comment type="caution">
    <text evidence="2">The sequence shown here is derived from an EMBL/GenBank/DDBJ whole genome shotgun (WGS) entry which is preliminary data.</text>
</comment>
<dbReference type="InterPro" id="IPR019182">
    <property type="entry name" value="Cytochrome_b-c1_su10_fun"/>
</dbReference>
<dbReference type="GO" id="GO:0005739">
    <property type="term" value="C:mitochondrion"/>
    <property type="evidence" value="ECO:0007669"/>
    <property type="project" value="GOC"/>
</dbReference>
<dbReference type="GO" id="GO:0006122">
    <property type="term" value="P:mitochondrial electron transport, ubiquinol to cytochrome c"/>
    <property type="evidence" value="ECO:0007669"/>
    <property type="project" value="InterPro"/>
</dbReference>
<evidence type="ECO:0000313" key="3">
    <source>
        <dbReference type="Proteomes" id="UP000654370"/>
    </source>
</evidence>
<dbReference type="OrthoDB" id="2391627at2759"/>
<keyword evidence="1" id="KW-1133">Transmembrane helix</keyword>
<protein>
    <recommendedName>
        <fullName evidence="4">Cytochrome b-c1 complex subunit 10</fullName>
    </recommendedName>
</protein>
<keyword evidence="3" id="KW-1185">Reference proteome</keyword>
<organism evidence="2 3">
    <name type="scientific">Mortierella isabellina</name>
    <name type="common">Filamentous fungus</name>
    <name type="synonym">Umbelopsis isabellina</name>
    <dbReference type="NCBI Taxonomy" id="91625"/>
    <lineage>
        <taxon>Eukaryota</taxon>
        <taxon>Fungi</taxon>
        <taxon>Fungi incertae sedis</taxon>
        <taxon>Mucoromycota</taxon>
        <taxon>Mucoromycotina</taxon>
        <taxon>Umbelopsidomycetes</taxon>
        <taxon>Umbelopsidales</taxon>
        <taxon>Umbelopsidaceae</taxon>
        <taxon>Umbelopsis</taxon>
    </lineage>
</organism>
<sequence length="73" mass="7703">MPAPKIVTVPHFGFITAEKLVRIAPNAAVWGAAAGAAVLLLGSDIPIIKRDILSKVPVVGNYWAVEAPVKEED</sequence>
<keyword evidence="1" id="KW-0812">Transmembrane</keyword>
<accession>A0A8H7UKY9</accession>
<feature type="transmembrane region" description="Helical" evidence="1">
    <location>
        <begin position="20"/>
        <end position="41"/>
    </location>
</feature>
<name>A0A8H7UKY9_MORIS</name>
<dbReference type="EMBL" id="JAEPQZ010000003">
    <property type="protein sequence ID" value="KAG2183623.1"/>
    <property type="molecule type" value="Genomic_DNA"/>
</dbReference>
<dbReference type="AlphaFoldDB" id="A0A8H7UKY9"/>
<gene>
    <name evidence="2" type="ORF">INT43_006631</name>
</gene>
<evidence type="ECO:0000256" key="1">
    <source>
        <dbReference type="SAM" id="Phobius"/>
    </source>
</evidence>
<dbReference type="Pfam" id="PF09796">
    <property type="entry name" value="QCR10"/>
    <property type="match status" value="1"/>
</dbReference>
<keyword evidence="1" id="KW-0472">Membrane</keyword>
<dbReference type="PANTHER" id="PTHR28254">
    <property type="entry name" value="CYTOCHROME B-C1 COMPLEX SUBUNIT 10"/>
    <property type="match status" value="1"/>
</dbReference>
<evidence type="ECO:0008006" key="4">
    <source>
        <dbReference type="Google" id="ProtNLM"/>
    </source>
</evidence>
<evidence type="ECO:0000313" key="2">
    <source>
        <dbReference type="EMBL" id="KAG2183623.1"/>
    </source>
</evidence>
<dbReference type="Proteomes" id="UP000654370">
    <property type="component" value="Unassembled WGS sequence"/>
</dbReference>
<reference evidence="2" key="1">
    <citation type="submission" date="2020-12" db="EMBL/GenBank/DDBJ databases">
        <title>Metabolic potential, ecology and presence of endohyphal bacteria is reflected in genomic diversity of Mucoromycotina.</title>
        <authorList>
            <person name="Muszewska A."/>
            <person name="Okrasinska A."/>
            <person name="Steczkiewicz K."/>
            <person name="Drgas O."/>
            <person name="Orlowska M."/>
            <person name="Perlinska-Lenart U."/>
            <person name="Aleksandrzak-Piekarczyk T."/>
            <person name="Szatraj K."/>
            <person name="Zielenkiewicz U."/>
            <person name="Pilsyk S."/>
            <person name="Malc E."/>
            <person name="Mieczkowski P."/>
            <person name="Kruszewska J.S."/>
            <person name="Biernat P."/>
            <person name="Pawlowska J."/>
        </authorList>
    </citation>
    <scope>NUCLEOTIDE SEQUENCE</scope>
    <source>
        <strain evidence="2">WA0000067209</strain>
    </source>
</reference>
<dbReference type="PANTHER" id="PTHR28254:SF1">
    <property type="entry name" value="CYTOCHROME B-C1 COMPLEX SUBUNIT 10, MITOCHONDRIAL"/>
    <property type="match status" value="1"/>
</dbReference>
<proteinExistence type="predicted"/>